<keyword evidence="4" id="KW-1185">Reference proteome</keyword>
<feature type="compositionally biased region" description="Pro residues" evidence="1">
    <location>
        <begin position="1"/>
        <end position="12"/>
    </location>
</feature>
<feature type="region of interest" description="Disordered" evidence="1">
    <location>
        <begin position="702"/>
        <end position="734"/>
    </location>
</feature>
<name>A0A5C2SQD4_9APHY</name>
<dbReference type="EMBL" id="ML122252">
    <property type="protein sequence ID" value="RPD65564.1"/>
    <property type="molecule type" value="Genomic_DNA"/>
</dbReference>
<evidence type="ECO:0000256" key="1">
    <source>
        <dbReference type="SAM" id="MobiDB-lite"/>
    </source>
</evidence>
<sequence>MTRSPPPSPSSPPTFAVLSAPQSSPPEPELDELDPSSHQHSSPIPSHTHRRRSLSFSPPPIPTPPRLRTAAAHAPTPTEQRYASVPANALFTPAQIVLPIGLEFALPGEHVRILLAQARASPCSPCRQEASLCEQSNGPGLACRRCLQSGHGDCEWITNSLSILPSNDPLRQCRTIDFYAIRQAQSRGISVDQLLPSLLQHICLMKYDQRLTGLSFNRCTPKRLLGWVLHVLRVSVLLLLVVSLPALMASREVESGDRSHKTQTSCGPVVPASSYAALSRCQAPWGGLAGLRTQQWTEDNGQHLKRVHVYGLNGSHSSRSTHQQPSSSSVCASTLTRQRILKTSRLTCAVRLYADYPASLTSSNIRVPTLLRLCRWIRADDPEFPNYKANYPDFLRRFTILTYPLQFLKDVVQTRAKVNGAALPNGANSSSLDRSLSQEEITSRREVVFLVQPLCIMSKNVQLPARMAPFRTLVDPAIAFAVQLGLSHSGDDEEGGQMIVTSVETTMAPLDVCNCLQKVLAAFRFFRTCLRLKNGILFKYVIKHYIFMPILDLTTRQSRRDNLSTFFYSSMVTLVARAETKIGAIPHERGDPSCATMIVEVPPKHLYVFESIFKSHRGARCALTWHEFTCAMGSVGFEYGPAGRGGAARKFGPLQDQESQLALRRHEPHDGKLTPKQQDRCSLCSMLSRAYGWDKKSFVARQPAPPAVARDAEGDAGGDADGVAGDRGAEAQAE</sequence>
<evidence type="ECO:0000313" key="4">
    <source>
        <dbReference type="Proteomes" id="UP000313359"/>
    </source>
</evidence>
<dbReference type="Proteomes" id="UP000313359">
    <property type="component" value="Unassembled WGS sequence"/>
</dbReference>
<feature type="compositionally biased region" description="Low complexity" evidence="1">
    <location>
        <begin position="36"/>
        <end position="46"/>
    </location>
</feature>
<dbReference type="OrthoDB" id="27483at2759"/>
<protein>
    <recommendedName>
        <fullName evidence="2">Serine/threonine-protein phosphatase 4 regulatory subunit 3-like central domain-containing protein</fullName>
    </recommendedName>
</protein>
<organism evidence="3 4">
    <name type="scientific">Lentinus tigrinus ALCF2SS1-6</name>
    <dbReference type="NCBI Taxonomy" id="1328759"/>
    <lineage>
        <taxon>Eukaryota</taxon>
        <taxon>Fungi</taxon>
        <taxon>Dikarya</taxon>
        <taxon>Basidiomycota</taxon>
        <taxon>Agaricomycotina</taxon>
        <taxon>Agaricomycetes</taxon>
        <taxon>Polyporales</taxon>
        <taxon>Polyporaceae</taxon>
        <taxon>Lentinus</taxon>
    </lineage>
</organism>
<gene>
    <name evidence="3" type="ORF">L227DRAFT_631144</name>
</gene>
<accession>A0A5C2SQD4</accession>
<proteinExistence type="predicted"/>
<feature type="domain" description="Serine/threonine-protein phosphatase 4 regulatory subunit 3-like central" evidence="2">
    <location>
        <begin position="519"/>
        <end position="565"/>
    </location>
</feature>
<evidence type="ECO:0000259" key="2">
    <source>
        <dbReference type="Pfam" id="PF04802"/>
    </source>
</evidence>
<dbReference type="Pfam" id="PF04802">
    <property type="entry name" value="PP4R3"/>
    <property type="match status" value="1"/>
</dbReference>
<evidence type="ECO:0000313" key="3">
    <source>
        <dbReference type="EMBL" id="RPD65564.1"/>
    </source>
</evidence>
<dbReference type="InterPro" id="IPR006887">
    <property type="entry name" value="P4R3-like_central_dom"/>
</dbReference>
<feature type="compositionally biased region" description="Low complexity" evidence="1">
    <location>
        <begin position="66"/>
        <end position="78"/>
    </location>
</feature>
<feature type="region of interest" description="Disordered" evidence="1">
    <location>
        <begin position="1"/>
        <end position="80"/>
    </location>
</feature>
<dbReference type="AlphaFoldDB" id="A0A5C2SQD4"/>
<reference evidence="3" key="1">
    <citation type="journal article" date="2018" name="Genome Biol. Evol.">
        <title>Genomics and development of Lentinus tigrinus, a white-rot wood-decaying mushroom with dimorphic fruiting bodies.</title>
        <authorList>
            <person name="Wu B."/>
            <person name="Xu Z."/>
            <person name="Knudson A."/>
            <person name="Carlson A."/>
            <person name="Chen N."/>
            <person name="Kovaka S."/>
            <person name="LaButti K."/>
            <person name="Lipzen A."/>
            <person name="Pennachio C."/>
            <person name="Riley R."/>
            <person name="Schakwitz W."/>
            <person name="Umezawa K."/>
            <person name="Ohm R.A."/>
            <person name="Grigoriev I.V."/>
            <person name="Nagy L.G."/>
            <person name="Gibbons J."/>
            <person name="Hibbett D."/>
        </authorList>
    </citation>
    <scope>NUCLEOTIDE SEQUENCE [LARGE SCALE GENOMIC DNA]</scope>
    <source>
        <strain evidence="3">ALCF2SS1-6</strain>
    </source>
</reference>
<dbReference type="STRING" id="1328759.A0A5C2SQD4"/>